<evidence type="ECO:0000313" key="2">
    <source>
        <dbReference type="Proteomes" id="UP001497623"/>
    </source>
</evidence>
<proteinExistence type="predicted"/>
<organism evidence="1 2">
    <name type="scientific">Meganyctiphanes norvegica</name>
    <name type="common">Northern krill</name>
    <name type="synonym">Thysanopoda norvegica</name>
    <dbReference type="NCBI Taxonomy" id="48144"/>
    <lineage>
        <taxon>Eukaryota</taxon>
        <taxon>Metazoa</taxon>
        <taxon>Ecdysozoa</taxon>
        <taxon>Arthropoda</taxon>
        <taxon>Crustacea</taxon>
        <taxon>Multicrustacea</taxon>
        <taxon>Malacostraca</taxon>
        <taxon>Eumalacostraca</taxon>
        <taxon>Eucarida</taxon>
        <taxon>Euphausiacea</taxon>
        <taxon>Euphausiidae</taxon>
        <taxon>Meganyctiphanes</taxon>
    </lineage>
</organism>
<dbReference type="Proteomes" id="UP001497623">
    <property type="component" value="Unassembled WGS sequence"/>
</dbReference>
<dbReference type="EMBL" id="CAXKWB010002330">
    <property type="protein sequence ID" value="CAL4066631.1"/>
    <property type="molecule type" value="Genomic_DNA"/>
</dbReference>
<name>A0AAV2Q1L7_MEGNR</name>
<dbReference type="AlphaFoldDB" id="A0AAV2Q1L7"/>
<feature type="non-terminal residue" evidence="1">
    <location>
        <position position="127"/>
    </location>
</feature>
<protein>
    <submittedName>
        <fullName evidence="1">Uncharacterized protein</fullName>
    </submittedName>
</protein>
<gene>
    <name evidence="1" type="ORF">MNOR_LOCUS5878</name>
</gene>
<keyword evidence="2" id="KW-1185">Reference proteome</keyword>
<evidence type="ECO:0000313" key="1">
    <source>
        <dbReference type="EMBL" id="CAL4066631.1"/>
    </source>
</evidence>
<comment type="caution">
    <text evidence="1">The sequence shown here is derived from an EMBL/GenBank/DDBJ whole genome shotgun (WGS) entry which is preliminary data.</text>
</comment>
<accession>A0AAV2Q1L7</accession>
<feature type="non-terminal residue" evidence="1">
    <location>
        <position position="1"/>
    </location>
</feature>
<reference evidence="1 2" key="1">
    <citation type="submission" date="2024-05" db="EMBL/GenBank/DDBJ databases">
        <authorList>
            <person name="Wallberg A."/>
        </authorList>
    </citation>
    <scope>NUCLEOTIDE SEQUENCE [LARGE SCALE GENOMIC DNA]</scope>
</reference>
<sequence>GILALKDVSLVEQHGKEIITLLIESGVRNNTQWYEVYHTLNVNDIAAERFARLIAPHLDLNKFEINDANVEIIATLIKYVNIPKIDKIDLIKQQHDLSFLSKCTSIVECYLRYFFRNLHDAAHIMSR</sequence>